<dbReference type="SMART" id="SM00028">
    <property type="entry name" value="TPR"/>
    <property type="match status" value="2"/>
</dbReference>
<name>A0ABV6NX92_9ACTN</name>
<dbReference type="Proteomes" id="UP001589894">
    <property type="component" value="Unassembled WGS sequence"/>
</dbReference>
<sequence>MRIGDSHVVPEGMDDPRRSAAGELELARTALADGDLQHAAGHVAGALAHAPTLPEAHEVLAQLAARTGGGLDLFPLRQHPFVGTIVARAHLLAAAGRPAEGLELLAIATDHAPAVDWAGVPWVAAPALAEQVDPDRLARLLMRICAGIPDPAPQPGRAALRPYLRLAERAIARHPRAALLLGAASALARRLDEIPLAVHWAGAGVRAAPSKLGEVWLGYAHRSAGRIDAALDALYRAVAYDPDDLSVYADIAGTLADNGRLDEALRWTDRALERDPTFDCAVHTAHRLRYRRDGEVRHLVGLADFQREHPDDSHEHGDLAECCSGEPWLGRLPAAQEAVAGVLRRMLADGHGRDSSGLVARGRVRLSGLEPPSALRAVAAAAPGLRLDIEKVPDPDPRLPRRAVERPLWRYDGTTATPALPPPSAAAAERIRQLARPGWRHPPDAYDSAVALATVELDDLLALLVHPPAPPDDELGRSLLEHDPTLWVRSVQVWACLGLLHHRTDEPWPASTRRRVLLDLLWGVEDWVTEAALFALITYAWVDPSVRPEVARTGTERLADAMAAARTRPVSILNSLAWLLLAAPDVDPTVLVLTRELLGMHRLREPGWLARLWRRLLRR</sequence>
<dbReference type="InterPro" id="IPR011990">
    <property type="entry name" value="TPR-like_helical_dom_sf"/>
</dbReference>
<feature type="repeat" description="TPR" evidence="1">
    <location>
        <begin position="245"/>
        <end position="278"/>
    </location>
</feature>
<feature type="repeat" description="TPR" evidence="1">
    <location>
        <begin position="213"/>
        <end position="244"/>
    </location>
</feature>
<keyword evidence="3" id="KW-1185">Reference proteome</keyword>
<dbReference type="Pfam" id="PF14559">
    <property type="entry name" value="TPR_19"/>
    <property type="match status" value="1"/>
</dbReference>
<evidence type="ECO:0000256" key="1">
    <source>
        <dbReference type="PROSITE-ProRule" id="PRU00339"/>
    </source>
</evidence>
<evidence type="ECO:0000313" key="3">
    <source>
        <dbReference type="Proteomes" id="UP001589894"/>
    </source>
</evidence>
<gene>
    <name evidence="2" type="ORF">ACFFHU_14775</name>
</gene>
<organism evidence="2 3">
    <name type="scientific">Plantactinospora siamensis</name>
    <dbReference type="NCBI Taxonomy" id="555372"/>
    <lineage>
        <taxon>Bacteria</taxon>
        <taxon>Bacillati</taxon>
        <taxon>Actinomycetota</taxon>
        <taxon>Actinomycetes</taxon>
        <taxon>Micromonosporales</taxon>
        <taxon>Micromonosporaceae</taxon>
        <taxon>Plantactinospora</taxon>
    </lineage>
</organism>
<dbReference type="SUPFAM" id="SSF48452">
    <property type="entry name" value="TPR-like"/>
    <property type="match status" value="1"/>
</dbReference>
<proteinExistence type="predicted"/>
<evidence type="ECO:0000313" key="2">
    <source>
        <dbReference type="EMBL" id="MFC0565394.1"/>
    </source>
</evidence>
<dbReference type="EMBL" id="JBHLUE010000011">
    <property type="protein sequence ID" value="MFC0565394.1"/>
    <property type="molecule type" value="Genomic_DNA"/>
</dbReference>
<comment type="caution">
    <text evidence="2">The sequence shown here is derived from an EMBL/GenBank/DDBJ whole genome shotgun (WGS) entry which is preliminary data.</text>
</comment>
<dbReference type="RefSeq" id="WP_377339164.1">
    <property type="nucleotide sequence ID" value="NZ_JBHLUE010000011.1"/>
</dbReference>
<dbReference type="InterPro" id="IPR019734">
    <property type="entry name" value="TPR_rpt"/>
</dbReference>
<protein>
    <submittedName>
        <fullName evidence="2">Tetratricopeptide repeat protein</fullName>
    </submittedName>
</protein>
<reference evidence="2 3" key="1">
    <citation type="submission" date="2024-09" db="EMBL/GenBank/DDBJ databases">
        <authorList>
            <person name="Sun Q."/>
            <person name="Mori K."/>
        </authorList>
    </citation>
    <scope>NUCLEOTIDE SEQUENCE [LARGE SCALE GENOMIC DNA]</scope>
    <source>
        <strain evidence="2 3">TBRC 2205</strain>
    </source>
</reference>
<accession>A0ABV6NX92</accession>
<dbReference type="Gene3D" id="1.25.40.10">
    <property type="entry name" value="Tetratricopeptide repeat domain"/>
    <property type="match status" value="1"/>
</dbReference>
<dbReference type="PROSITE" id="PS50005">
    <property type="entry name" value="TPR"/>
    <property type="match status" value="2"/>
</dbReference>
<keyword evidence="1" id="KW-0802">TPR repeat</keyword>